<evidence type="ECO:0008006" key="7">
    <source>
        <dbReference type="Google" id="ProtNLM"/>
    </source>
</evidence>
<evidence type="ECO:0000259" key="4">
    <source>
        <dbReference type="Pfam" id="PF08545"/>
    </source>
</evidence>
<keyword evidence="1" id="KW-0808">Transferase</keyword>
<dbReference type="RefSeq" id="WP_102438671.1">
    <property type="nucleotide sequence ID" value="NZ_CAWNVI010000174.1"/>
</dbReference>
<dbReference type="Proteomes" id="UP000235406">
    <property type="component" value="Unassembled WGS sequence"/>
</dbReference>
<dbReference type="Pfam" id="PF08541">
    <property type="entry name" value="ACP_syn_III_C"/>
    <property type="match status" value="1"/>
</dbReference>
<dbReference type="InterPro" id="IPR013751">
    <property type="entry name" value="ACP_syn_III_N"/>
</dbReference>
<gene>
    <name evidence="5" type="ORF">BCT49_18680</name>
</gene>
<dbReference type="OrthoDB" id="9815506at2"/>
<name>A0A2N7JUE6_9VIBR</name>
<organism evidence="5 6">
    <name type="scientific">Vibrio lentus</name>
    <dbReference type="NCBI Taxonomy" id="136468"/>
    <lineage>
        <taxon>Bacteria</taxon>
        <taxon>Pseudomonadati</taxon>
        <taxon>Pseudomonadota</taxon>
        <taxon>Gammaproteobacteria</taxon>
        <taxon>Vibrionales</taxon>
        <taxon>Vibrionaceae</taxon>
        <taxon>Vibrio</taxon>
    </lineage>
</organism>
<dbReference type="InterPro" id="IPR013747">
    <property type="entry name" value="ACP_syn_III_C"/>
</dbReference>
<protein>
    <recommendedName>
        <fullName evidence="7">3-oxoacyl-ACP synthase</fullName>
    </recommendedName>
</protein>
<comment type="caution">
    <text evidence="5">The sequence shown here is derived from an EMBL/GenBank/DDBJ whole genome shotgun (WGS) entry which is preliminary data.</text>
</comment>
<evidence type="ECO:0000313" key="6">
    <source>
        <dbReference type="Proteomes" id="UP000235406"/>
    </source>
</evidence>
<dbReference type="Pfam" id="PF08545">
    <property type="entry name" value="ACP_syn_III"/>
    <property type="match status" value="1"/>
</dbReference>
<evidence type="ECO:0000313" key="5">
    <source>
        <dbReference type="EMBL" id="PMM62545.1"/>
    </source>
</evidence>
<proteinExistence type="predicted"/>
<sequence>MKSDISNISLKGIVAAVPKHISYFDDEIKNYSHTEQSSKKLKKLMGYNQHHVVSKETALTDMIFPLLEDLSTTLGCDYQDVDGILVVTQTPDYPIPSTASMVHGAFDFKTDCYCMDINDGCNGYIRGLFEASSLIRNSDAQKVLLIAGDVLSRKVSLKDRNSYPLIGDAVTVTLIEKRAENVEAPLEIKHDGKGAKALMIPSGGMVSPCTSDTANLAEDEEGNWRCSEHLVMQGRDVFTFTQTTVINFIKEFIEKNTKPEEIDYFFFHQANKFILDRFRSALKVTEEQLPSDVVTLYGNSSSATVPMSILLSWIKNSGFEGKKALLSGFGVGLSWGATLVDVNELTLCKLIKLDV</sequence>
<dbReference type="GO" id="GO:0044550">
    <property type="term" value="P:secondary metabolite biosynthetic process"/>
    <property type="evidence" value="ECO:0007669"/>
    <property type="project" value="TreeGrafter"/>
</dbReference>
<dbReference type="AlphaFoldDB" id="A0A2N7JUE6"/>
<evidence type="ECO:0000256" key="1">
    <source>
        <dbReference type="ARBA" id="ARBA00022679"/>
    </source>
</evidence>
<dbReference type="PANTHER" id="PTHR34069">
    <property type="entry name" value="3-OXOACYL-[ACYL-CARRIER-PROTEIN] SYNTHASE 3"/>
    <property type="match status" value="1"/>
</dbReference>
<feature type="domain" description="Beta-ketoacyl-[acyl-carrier-protein] synthase III C-terminal" evidence="3">
    <location>
        <begin position="255"/>
        <end position="341"/>
    </location>
</feature>
<evidence type="ECO:0000259" key="3">
    <source>
        <dbReference type="Pfam" id="PF08541"/>
    </source>
</evidence>
<dbReference type="InterPro" id="IPR016039">
    <property type="entry name" value="Thiolase-like"/>
</dbReference>
<keyword evidence="2" id="KW-0012">Acyltransferase</keyword>
<dbReference type="PANTHER" id="PTHR34069:SF2">
    <property type="entry name" value="BETA-KETOACYL-[ACYL-CARRIER-PROTEIN] SYNTHASE III"/>
    <property type="match status" value="1"/>
</dbReference>
<dbReference type="SUPFAM" id="SSF53901">
    <property type="entry name" value="Thiolase-like"/>
    <property type="match status" value="1"/>
</dbReference>
<dbReference type="CDD" id="cd00830">
    <property type="entry name" value="KAS_III"/>
    <property type="match status" value="1"/>
</dbReference>
<evidence type="ECO:0000256" key="2">
    <source>
        <dbReference type="ARBA" id="ARBA00023315"/>
    </source>
</evidence>
<dbReference type="GO" id="GO:0004315">
    <property type="term" value="F:3-oxoacyl-[acyl-carrier-protein] synthase activity"/>
    <property type="evidence" value="ECO:0007669"/>
    <property type="project" value="InterPro"/>
</dbReference>
<dbReference type="Gene3D" id="3.40.47.10">
    <property type="match status" value="1"/>
</dbReference>
<dbReference type="GO" id="GO:0006633">
    <property type="term" value="P:fatty acid biosynthetic process"/>
    <property type="evidence" value="ECO:0007669"/>
    <property type="project" value="InterPro"/>
</dbReference>
<dbReference type="EMBL" id="MCZK01000174">
    <property type="protein sequence ID" value="PMM62545.1"/>
    <property type="molecule type" value="Genomic_DNA"/>
</dbReference>
<feature type="domain" description="Beta-ketoacyl-[acyl-carrier-protein] synthase III N-terminal" evidence="4">
    <location>
        <begin position="115"/>
        <end position="181"/>
    </location>
</feature>
<reference evidence="6" key="1">
    <citation type="submission" date="2016-07" db="EMBL/GenBank/DDBJ databases">
        <title>Nontailed viruses are major unrecognized killers of bacteria in the ocean.</title>
        <authorList>
            <person name="Kauffman K."/>
            <person name="Hussain F."/>
            <person name="Yang J."/>
            <person name="Arevalo P."/>
            <person name="Brown J."/>
            <person name="Cutler M."/>
            <person name="Kelly L."/>
            <person name="Polz M.F."/>
        </authorList>
    </citation>
    <scope>NUCLEOTIDE SEQUENCE [LARGE SCALE GENOMIC DNA]</scope>
    <source>
        <strain evidence="6">10N.261.46.F8</strain>
    </source>
</reference>
<accession>A0A2N7JUE6</accession>